<organism evidence="2 3">
    <name type="scientific">Neisseria shayeganii</name>
    <dbReference type="NCBI Taxonomy" id="607712"/>
    <lineage>
        <taxon>Bacteria</taxon>
        <taxon>Pseudomonadati</taxon>
        <taxon>Pseudomonadota</taxon>
        <taxon>Betaproteobacteria</taxon>
        <taxon>Neisseriales</taxon>
        <taxon>Neisseriaceae</taxon>
        <taxon>Neisseria</taxon>
    </lineage>
</organism>
<feature type="transmembrane region" description="Helical" evidence="1">
    <location>
        <begin position="12"/>
        <end position="36"/>
    </location>
</feature>
<protein>
    <submittedName>
        <fullName evidence="2">Uncharacterized protein</fullName>
    </submittedName>
</protein>
<dbReference type="KEGG" id="nsg:H3L94_01960"/>
<evidence type="ECO:0000256" key="1">
    <source>
        <dbReference type="SAM" id="Phobius"/>
    </source>
</evidence>
<proteinExistence type="predicted"/>
<keyword evidence="1" id="KW-0812">Transmembrane</keyword>
<gene>
    <name evidence="2" type="ORF">H3L94_01960</name>
</gene>
<dbReference type="AlphaFoldDB" id="A0A7D7SIN5"/>
<accession>A0A7D7SIN5</accession>
<keyword evidence="1" id="KW-0472">Membrane</keyword>
<dbReference type="RefSeq" id="WP_182122444.1">
    <property type="nucleotide sequence ID" value="NZ_CP059567.1"/>
</dbReference>
<dbReference type="EMBL" id="CP059567">
    <property type="protein sequence ID" value="QMT40847.1"/>
    <property type="molecule type" value="Genomic_DNA"/>
</dbReference>
<keyword evidence="1" id="KW-1133">Transmembrane helix</keyword>
<reference evidence="2 3" key="1">
    <citation type="submission" date="2020-07" db="EMBL/GenBank/DDBJ databases">
        <title>Genomic diversity of species in the Neisseriaceae family.</title>
        <authorList>
            <person name="Vincent A.T."/>
            <person name="Bernet E."/>
            <person name="Veyrier F.J."/>
        </authorList>
    </citation>
    <scope>NUCLEOTIDE SEQUENCE [LARGE SCALE GENOMIC DNA]</scope>
    <source>
        <strain evidence="2 3">DSM 22244</strain>
    </source>
</reference>
<evidence type="ECO:0000313" key="3">
    <source>
        <dbReference type="Proteomes" id="UP000514752"/>
    </source>
</evidence>
<evidence type="ECO:0000313" key="2">
    <source>
        <dbReference type="EMBL" id="QMT40847.1"/>
    </source>
</evidence>
<dbReference type="Proteomes" id="UP000514752">
    <property type="component" value="Chromosome"/>
</dbReference>
<name>A0A7D7SIN5_9NEIS</name>
<sequence length="86" mass="10188">MRLLLFAVIIGVLWYSSLLFWIAASVCFLIAAAIVADWLQHRAMQRALQQANRERMQAVRVYQRPYDEERSAENQAYWQRRMRKGG</sequence>